<name>A0ABT5G6K4_9ACTN</name>
<evidence type="ECO:0000313" key="2">
    <source>
        <dbReference type="EMBL" id="MDC2960502.1"/>
    </source>
</evidence>
<protein>
    <submittedName>
        <fullName evidence="2">Uncharacterized protein</fullName>
    </submittedName>
</protein>
<organism evidence="2 3">
    <name type="scientific">Streptomyces gilvifuscus</name>
    <dbReference type="NCBI Taxonomy" id="1550617"/>
    <lineage>
        <taxon>Bacteria</taxon>
        <taxon>Bacillati</taxon>
        <taxon>Actinomycetota</taxon>
        <taxon>Actinomycetes</taxon>
        <taxon>Kitasatosporales</taxon>
        <taxon>Streptomycetaceae</taxon>
        <taxon>Streptomyces</taxon>
    </lineage>
</organism>
<accession>A0ABT5G6K4</accession>
<gene>
    <name evidence="2" type="ORF">PO587_39375</name>
</gene>
<proteinExistence type="predicted"/>
<dbReference type="EMBL" id="JAQOSK010000023">
    <property type="protein sequence ID" value="MDC2960502.1"/>
    <property type="molecule type" value="Genomic_DNA"/>
</dbReference>
<evidence type="ECO:0000256" key="1">
    <source>
        <dbReference type="SAM" id="MobiDB-lite"/>
    </source>
</evidence>
<feature type="region of interest" description="Disordered" evidence="1">
    <location>
        <begin position="540"/>
        <end position="564"/>
    </location>
</feature>
<comment type="caution">
    <text evidence="2">The sequence shown here is derived from an EMBL/GenBank/DDBJ whole genome shotgun (WGS) entry which is preliminary data.</text>
</comment>
<keyword evidence="3" id="KW-1185">Reference proteome</keyword>
<sequence length="564" mass="61081">MTMFRYEPLPRDTGMEEALAARTADAAWFLARQYALGEFRGDDAASPVSVSLARETHRLDGWRSGVEGEGGEWLPYDPATMVLEELVESEPVTGPDARLTLSGALRWQRALTAAGLIALLPAFARVCPFAADGPLAPTGLSAAVRGRLPDPVALAPWLGRLAERDETAAKEFDAPDSALDALATAAAAWLSWWHAHVMTDTPVGPPKPPPSWNTRRMEYAFEVRASSLPGLELRAEEYHGGHLDWWALDGPVQPLPVSEAAVTRDRRKIVPTPAVYGGMPVSRFWEMEDARIDFGSVDASPADLGRLMLIAFATVYNSDWFCVPLPLPVGSLSRIVDCTVTDVFGGRTTLRHATADDPVVWSLFGLGGPGASGNGGIPPASGMTQPPSPWFYRPAALPAGLESPPVESVLLLRDEQANLAWAVEESVADDADERVDRYDRWVATAPPPAPPPPDGSPRYRVVTEVPSHWYPLVPQVLADQESVRLRLAGLNRGDGTPRPTLGQLLGETGWLYEEEVPRSGVRVERGRQYTRWQDGRTHAWTARSRGSGTGGGSSGLRFDVLEGG</sequence>
<reference evidence="2 3" key="1">
    <citation type="journal article" date="2015" name="Int. J. Syst. Evol. Microbiol.">
        <title>Streptomyces gilvifuscus sp. nov., an actinomycete that produces antibacterial compounds isolated from soil.</title>
        <authorList>
            <person name="Nguyen T.M."/>
            <person name="Kim J."/>
        </authorList>
    </citation>
    <scope>NUCLEOTIDE SEQUENCE [LARGE SCALE GENOMIC DNA]</scope>
    <source>
        <strain evidence="2 3">T113</strain>
    </source>
</reference>
<evidence type="ECO:0000313" key="3">
    <source>
        <dbReference type="Proteomes" id="UP001221328"/>
    </source>
</evidence>
<dbReference type="RefSeq" id="WP_272178644.1">
    <property type="nucleotide sequence ID" value="NZ_JAQOSK010000023.1"/>
</dbReference>
<dbReference type="Proteomes" id="UP001221328">
    <property type="component" value="Unassembled WGS sequence"/>
</dbReference>